<accession>A0A4D6KMT2</accession>
<sequence length="296" mass="32612">MTFEGPIATTWGKALAALRDNIAGMTNWSLEDTSANGDAESIADGEWFVISAPNGECFQIFVLDNGYAGAIRMEHGPSWDSANSTWADRYAHDVAAETGRDDYDDPMGYAPDDRGGEIIDEGDSVSYYLDYSDTDGWAFYVERNVGDGNDEDMAIGMARLAETWDFDAAANRESNYAVLWHAQCYDTDYDDRHSRNWTNFLSAMPGTQSGSSQHGRGQVNPDNNFANYTTTDNVVCSGQYQNNDGNDAIIGTHSMWVREESGDDASHEDTIQDESANNLYKLCKAHNVAQVGIAME</sequence>
<evidence type="ECO:0000313" key="1">
    <source>
        <dbReference type="EMBL" id="QCD66276.1"/>
    </source>
</evidence>
<gene>
    <name evidence="1" type="ORF">E5139_11710</name>
</gene>
<dbReference type="RefSeq" id="WP_015762672.1">
    <property type="nucleotide sequence ID" value="NZ_CP039375.1"/>
</dbReference>
<proteinExistence type="predicted"/>
<dbReference type="GeneID" id="42179612"/>
<dbReference type="KEGG" id="halz:E5139_11710"/>
<organism evidence="1 2">
    <name type="scientific">Halomicrobium mukohataei</name>
    <dbReference type="NCBI Taxonomy" id="57705"/>
    <lineage>
        <taxon>Archaea</taxon>
        <taxon>Methanobacteriati</taxon>
        <taxon>Methanobacteriota</taxon>
        <taxon>Stenosarchaea group</taxon>
        <taxon>Halobacteria</taxon>
        <taxon>Halobacteriales</taxon>
        <taxon>Haloarculaceae</taxon>
        <taxon>Halomicrobium</taxon>
    </lineage>
</organism>
<dbReference type="AlphaFoldDB" id="A0A4D6KMT2"/>
<reference evidence="1 2" key="1">
    <citation type="submission" date="2019-04" db="EMBL/GenBank/DDBJ databases">
        <title>Complete genome sequence of Arthrobacter sp. ZXY-2 associated with effective atrazine degradation and salt adaptation.</title>
        <authorList>
            <person name="Zhao X."/>
        </authorList>
    </citation>
    <scope>NUCLEOTIDE SEQUENCE [LARGE SCALE GENOMIC DNA]</scope>
    <source>
        <strain evidence="2">ZP60</strain>
    </source>
</reference>
<dbReference type="Proteomes" id="UP000297053">
    <property type="component" value="Chromosome"/>
</dbReference>
<dbReference type="OMA" id="IASMANW"/>
<dbReference type="EMBL" id="CP039375">
    <property type="protein sequence ID" value="QCD66276.1"/>
    <property type="molecule type" value="Genomic_DNA"/>
</dbReference>
<name>A0A4D6KMT2_9EURY</name>
<protein>
    <submittedName>
        <fullName evidence="1">Uncharacterized protein</fullName>
    </submittedName>
</protein>
<evidence type="ECO:0000313" key="2">
    <source>
        <dbReference type="Proteomes" id="UP000297053"/>
    </source>
</evidence>
<reference evidence="1 2" key="2">
    <citation type="submission" date="2019-04" db="EMBL/GenBank/DDBJ databases">
        <authorList>
            <person name="Yang S."/>
            <person name="Wei W."/>
        </authorList>
    </citation>
    <scope>NUCLEOTIDE SEQUENCE [LARGE SCALE GENOMIC DNA]</scope>
    <source>
        <strain evidence="2">ZP60</strain>
    </source>
</reference>